<evidence type="ECO:0000313" key="2">
    <source>
        <dbReference type="EMBL" id="GAA5139084.1"/>
    </source>
</evidence>
<dbReference type="InterPro" id="IPR036597">
    <property type="entry name" value="Fido-like_dom_sf"/>
</dbReference>
<dbReference type="RefSeq" id="WP_345736143.1">
    <property type="nucleotide sequence ID" value="NZ_BAABIA010000003.1"/>
</dbReference>
<dbReference type="PANTHER" id="PTHR39426">
    <property type="entry name" value="HOMOLOGY TO DEATH-ON-CURING PROTEIN OF PHAGE P1"/>
    <property type="match status" value="1"/>
</dbReference>
<dbReference type="Proteomes" id="UP001499852">
    <property type="component" value="Unassembled WGS sequence"/>
</dbReference>
<dbReference type="NCBIfam" id="TIGR01550">
    <property type="entry name" value="DOC_P1"/>
    <property type="match status" value="1"/>
</dbReference>
<comment type="caution">
    <text evidence="2">The sequence shown here is derived from an EMBL/GenBank/DDBJ whole genome shotgun (WGS) entry which is preliminary data.</text>
</comment>
<feature type="domain" description="Fido" evidence="1">
    <location>
        <begin position="11"/>
        <end position="132"/>
    </location>
</feature>
<evidence type="ECO:0000313" key="3">
    <source>
        <dbReference type="Proteomes" id="UP001499852"/>
    </source>
</evidence>
<dbReference type="Gene3D" id="1.20.120.1870">
    <property type="entry name" value="Fic/DOC protein, Fido domain"/>
    <property type="match status" value="1"/>
</dbReference>
<dbReference type="PIRSF" id="PIRSF018297">
    <property type="entry name" value="Doc"/>
    <property type="match status" value="1"/>
</dbReference>
<sequence length="132" mass="14053">MNDNPNTCLHLTVDIVLEIHAEAIAQFGGALGLRDLALLESAIAAPQASFGGVSPFNDNVEVAAAYLFYLCSNHPFVDGNKRAALGSCIVFLKLNGYTTADDCDDWETLTLAVAAGVLSRNEVTAKLRELLV</sequence>
<dbReference type="Pfam" id="PF02661">
    <property type="entry name" value="Fic"/>
    <property type="match status" value="1"/>
</dbReference>
<accession>A0ABP9P1K7</accession>
<dbReference type="InterPro" id="IPR003812">
    <property type="entry name" value="Fido"/>
</dbReference>
<dbReference type="SUPFAM" id="SSF140931">
    <property type="entry name" value="Fic-like"/>
    <property type="match status" value="1"/>
</dbReference>
<protein>
    <submittedName>
        <fullName evidence="2">Type II toxin-antitoxin system death-on-curing family toxin</fullName>
    </submittedName>
</protein>
<gene>
    <name evidence="2" type="ORF">GCM10023213_19140</name>
</gene>
<keyword evidence="3" id="KW-1185">Reference proteome</keyword>
<reference evidence="3" key="1">
    <citation type="journal article" date="2019" name="Int. J. Syst. Evol. Microbiol.">
        <title>The Global Catalogue of Microorganisms (GCM) 10K type strain sequencing project: providing services to taxonomists for standard genome sequencing and annotation.</title>
        <authorList>
            <consortium name="The Broad Institute Genomics Platform"/>
            <consortium name="The Broad Institute Genome Sequencing Center for Infectious Disease"/>
            <person name="Wu L."/>
            <person name="Ma J."/>
        </authorList>
    </citation>
    <scope>NUCLEOTIDE SEQUENCE [LARGE SCALE GENOMIC DNA]</scope>
    <source>
        <strain evidence="3">JCM 18053</strain>
    </source>
</reference>
<organism evidence="2 3">
    <name type="scientific">Prosthecobacter algae</name>
    <dbReference type="NCBI Taxonomy" id="1144682"/>
    <lineage>
        <taxon>Bacteria</taxon>
        <taxon>Pseudomonadati</taxon>
        <taxon>Verrucomicrobiota</taxon>
        <taxon>Verrucomicrobiia</taxon>
        <taxon>Verrucomicrobiales</taxon>
        <taxon>Verrucomicrobiaceae</taxon>
        <taxon>Prosthecobacter</taxon>
    </lineage>
</organism>
<evidence type="ECO:0000259" key="1">
    <source>
        <dbReference type="PROSITE" id="PS51459"/>
    </source>
</evidence>
<dbReference type="EMBL" id="BAABIA010000003">
    <property type="protein sequence ID" value="GAA5139084.1"/>
    <property type="molecule type" value="Genomic_DNA"/>
</dbReference>
<dbReference type="InterPro" id="IPR053737">
    <property type="entry name" value="Type_II_TA_Toxin"/>
</dbReference>
<proteinExistence type="predicted"/>
<dbReference type="PROSITE" id="PS51459">
    <property type="entry name" value="FIDO"/>
    <property type="match status" value="1"/>
</dbReference>
<dbReference type="InterPro" id="IPR006440">
    <property type="entry name" value="Doc"/>
</dbReference>
<name>A0ABP9P1K7_9BACT</name>
<dbReference type="PANTHER" id="PTHR39426:SF1">
    <property type="entry name" value="HOMOLOGY TO DEATH-ON-CURING PROTEIN OF PHAGE P1"/>
    <property type="match status" value="1"/>
</dbReference>